<feature type="transmembrane region" description="Helical" evidence="1">
    <location>
        <begin position="739"/>
        <end position="760"/>
    </location>
</feature>
<feature type="transmembrane region" description="Helical" evidence="1">
    <location>
        <begin position="825"/>
        <end position="847"/>
    </location>
</feature>
<keyword evidence="2" id="KW-0732">Signal</keyword>
<reference evidence="3" key="1">
    <citation type="submission" date="2017-05" db="UniProtKB">
        <authorList>
            <consortium name="EnsemblMetazoa"/>
        </authorList>
    </citation>
    <scope>IDENTIFICATION</scope>
</reference>
<evidence type="ECO:0000256" key="2">
    <source>
        <dbReference type="SAM" id="SignalP"/>
    </source>
</evidence>
<name>A0A1X7TD50_AMPQE</name>
<feature type="transmembrane region" description="Helical" evidence="1">
    <location>
        <begin position="453"/>
        <end position="473"/>
    </location>
</feature>
<organism evidence="3">
    <name type="scientific">Amphimedon queenslandica</name>
    <name type="common">Sponge</name>
    <dbReference type="NCBI Taxonomy" id="400682"/>
    <lineage>
        <taxon>Eukaryota</taxon>
        <taxon>Metazoa</taxon>
        <taxon>Porifera</taxon>
        <taxon>Demospongiae</taxon>
        <taxon>Heteroscleromorpha</taxon>
        <taxon>Haplosclerida</taxon>
        <taxon>Niphatidae</taxon>
        <taxon>Amphimedon</taxon>
    </lineage>
</organism>
<sequence length="1005" mass="115347">MMSPGVVLVSLLSLVLVYSAAGLECRIYVSSSHGINNTSCWTGGVQTPCATIDLAIQGTATLQYNCSSGILINLSPGTYTLDTTSLLEQQLLRNNVSIIGMRDGSRYEEVSITCLHVSSSSYNWLKYIVFDCISLYNCNNVPVTCTEPSFDITTHNEPVLGDEVCPNFELYLDEYINITLLCFDFYINENCQCDYLSFYAYITDTCTFQPLDWEYGLNACFSFESSTYQDCYPVSPQPNEYGPNGSLYYQVTKCFDFIESGSIEVTLYIYILNVHVNKTINITTECYSGNCTQSNCDTDDLPYKLPCFGSNYNSFGRCYDNNTKECYIYCPSELGIPLNNPYTCVKCDEHGLLVFIVIELLPITIMVLLIIIFNIQLTNGSINGLVFYSQIIALSYFVYYYYIYYDYSFDYDPYRYVQLSVIPCNIFNLDFTPFIYNYVMCISPNTPPLGVISFWYVIGFYPLLLLLLLYVWITLYDKGYKCVVFITRPFHRCMARFWSMTGIEPSFTHSIASIYILCFTQLAATSFKILSINLNSISTLKFYYDMNQDYFKGVHGAAGFFAVLVLMLLIVLPTLYILLYRFKWFHKLLDCLHLRKQLLISLGDVFTGPYKNGTENTYDYRFMAGLYLLARIIILGFYPLLLLLLLYVWITLYDKGYKCVVFITRPFHHCMARFWSMAGIEPSFTHSIASIYILCFTQLAATSFKILSVAPKNETLGFNNTKFYYDMKQDYFKGVHGTAGFFAILVLLFLIVLPTLYILLYPFQWFHKLLDCLHLRKQLLISLGDVFTGPYKNGTENTYDYRFMAGLYLLARIIILSQFSYGHYFIFSIPISQACCSFLLAVILIIFRPFQKNIHNFTEFLIFFLAMAIGCTNSGISFLISRSAYPDVGFDISFRVLKDVLPTINGLFFGIIIPGYIIYQIYKMIKSCYRYHKKKNPVANQYQDNDYQPLVGNDGNWIADRMENPQEYDEQHVPGRMDDVSEEDQQPITIATAATYSSINEAATV</sequence>
<feature type="transmembrane region" description="Helical" evidence="1">
    <location>
        <begin position="385"/>
        <end position="404"/>
    </location>
</feature>
<feature type="signal peptide" evidence="2">
    <location>
        <begin position="1"/>
        <end position="22"/>
    </location>
</feature>
<evidence type="ECO:0000313" key="3">
    <source>
        <dbReference type="EnsemblMetazoa" id="Aqu2.1.12500_001"/>
    </source>
</evidence>
<feature type="transmembrane region" description="Helical" evidence="1">
    <location>
        <begin position="900"/>
        <end position="922"/>
    </location>
</feature>
<feature type="transmembrane region" description="Helical" evidence="1">
    <location>
        <begin position="352"/>
        <end position="373"/>
    </location>
</feature>
<accession>A0A1X7TD50</accession>
<feature type="transmembrane region" description="Helical" evidence="1">
    <location>
        <begin position="859"/>
        <end position="880"/>
    </location>
</feature>
<feature type="chain" id="PRO_5012055820" description="TRP C-terminal domain-containing protein" evidence="2">
    <location>
        <begin position="23"/>
        <end position="1005"/>
    </location>
</feature>
<keyword evidence="1" id="KW-0812">Transmembrane</keyword>
<feature type="transmembrane region" description="Helical" evidence="1">
    <location>
        <begin position="554"/>
        <end position="579"/>
    </location>
</feature>
<evidence type="ECO:0008006" key="4">
    <source>
        <dbReference type="Google" id="ProtNLM"/>
    </source>
</evidence>
<dbReference type="EnsemblMetazoa" id="Aqu2.1.12500_001">
    <property type="protein sequence ID" value="Aqu2.1.12500_001"/>
    <property type="gene ID" value="Aqu2.1.12500"/>
</dbReference>
<protein>
    <recommendedName>
        <fullName evidence="4">TRP C-terminal domain-containing protein</fullName>
    </recommendedName>
</protein>
<dbReference type="InParanoid" id="A0A1X7TD50"/>
<proteinExistence type="predicted"/>
<dbReference type="AlphaFoldDB" id="A0A1X7TD50"/>
<evidence type="ECO:0000256" key="1">
    <source>
        <dbReference type="SAM" id="Phobius"/>
    </source>
</evidence>
<keyword evidence="1" id="KW-1133">Transmembrane helix</keyword>
<feature type="transmembrane region" description="Helical" evidence="1">
    <location>
        <begin position="628"/>
        <end position="650"/>
    </location>
</feature>
<keyword evidence="1" id="KW-0472">Membrane</keyword>